<evidence type="ECO:0000313" key="2">
    <source>
        <dbReference type="EnsemblPlants" id="TuG1812S0003070300.01.T01.s_cds26390"/>
    </source>
</evidence>
<dbReference type="EnsemblPlants" id="TuG1812S0003070300.01.T01">
    <property type="protein sequence ID" value="TuG1812S0003070300.01.T01.s_cds26390"/>
    <property type="gene ID" value="TuG1812S0003070300.01"/>
</dbReference>
<dbReference type="AlphaFoldDB" id="A0A8R7REP1"/>
<evidence type="ECO:0000313" key="3">
    <source>
        <dbReference type="Proteomes" id="UP000015106"/>
    </source>
</evidence>
<organism evidence="2 3">
    <name type="scientific">Triticum urartu</name>
    <name type="common">Red wild einkorn</name>
    <name type="synonym">Crithodium urartu</name>
    <dbReference type="NCBI Taxonomy" id="4572"/>
    <lineage>
        <taxon>Eukaryota</taxon>
        <taxon>Viridiplantae</taxon>
        <taxon>Streptophyta</taxon>
        <taxon>Embryophyta</taxon>
        <taxon>Tracheophyta</taxon>
        <taxon>Spermatophyta</taxon>
        <taxon>Magnoliopsida</taxon>
        <taxon>Liliopsida</taxon>
        <taxon>Poales</taxon>
        <taxon>Poaceae</taxon>
        <taxon>BOP clade</taxon>
        <taxon>Pooideae</taxon>
        <taxon>Triticodae</taxon>
        <taxon>Triticeae</taxon>
        <taxon>Triticinae</taxon>
        <taxon>Triticum</taxon>
    </lineage>
</organism>
<accession>A0A8R7REP1</accession>
<proteinExistence type="predicted"/>
<evidence type="ECO:0000256" key="1">
    <source>
        <dbReference type="SAM" id="MobiDB-lite"/>
    </source>
</evidence>
<reference evidence="3" key="1">
    <citation type="journal article" date="2013" name="Nature">
        <title>Draft genome of the wheat A-genome progenitor Triticum urartu.</title>
        <authorList>
            <person name="Ling H.Q."/>
            <person name="Zhao S."/>
            <person name="Liu D."/>
            <person name="Wang J."/>
            <person name="Sun H."/>
            <person name="Zhang C."/>
            <person name="Fan H."/>
            <person name="Li D."/>
            <person name="Dong L."/>
            <person name="Tao Y."/>
            <person name="Gao C."/>
            <person name="Wu H."/>
            <person name="Li Y."/>
            <person name="Cui Y."/>
            <person name="Guo X."/>
            <person name="Zheng S."/>
            <person name="Wang B."/>
            <person name="Yu K."/>
            <person name="Liang Q."/>
            <person name="Yang W."/>
            <person name="Lou X."/>
            <person name="Chen J."/>
            <person name="Feng M."/>
            <person name="Jian J."/>
            <person name="Zhang X."/>
            <person name="Luo G."/>
            <person name="Jiang Y."/>
            <person name="Liu J."/>
            <person name="Wang Z."/>
            <person name="Sha Y."/>
            <person name="Zhang B."/>
            <person name="Wu H."/>
            <person name="Tang D."/>
            <person name="Shen Q."/>
            <person name="Xue P."/>
            <person name="Zou S."/>
            <person name="Wang X."/>
            <person name="Liu X."/>
            <person name="Wang F."/>
            <person name="Yang Y."/>
            <person name="An X."/>
            <person name="Dong Z."/>
            <person name="Zhang K."/>
            <person name="Zhang X."/>
            <person name="Luo M.C."/>
            <person name="Dvorak J."/>
            <person name="Tong Y."/>
            <person name="Wang J."/>
            <person name="Yang H."/>
            <person name="Li Z."/>
            <person name="Wang D."/>
            <person name="Zhang A."/>
            <person name="Wang J."/>
        </authorList>
    </citation>
    <scope>NUCLEOTIDE SEQUENCE</scope>
    <source>
        <strain evidence="3">cv. G1812</strain>
    </source>
</reference>
<dbReference type="Proteomes" id="UP000015106">
    <property type="component" value="Unassembled WGS sequence"/>
</dbReference>
<dbReference type="Gramene" id="TuG1812S0003070300.01.T01">
    <property type="protein sequence ID" value="TuG1812S0003070300.01.T01.s_cds26390"/>
    <property type="gene ID" value="TuG1812S0003070300.01"/>
</dbReference>
<sequence>MLTLLTSTFTNDLHGESVDDAEAVAELRLDADVLQPGVDLQTANVHEHMAQADAGEEDKVADHRRLQLRRLHGRAAVLHHHRLALEPLDEGEGLRQDVHVVQHRGREMGRGHAPRWRSAREEAETQ</sequence>
<feature type="region of interest" description="Disordered" evidence="1">
    <location>
        <begin position="104"/>
        <end position="126"/>
    </location>
</feature>
<protein>
    <submittedName>
        <fullName evidence="2">Uncharacterized protein</fullName>
    </submittedName>
</protein>
<name>A0A8R7REP1_TRIUA</name>
<keyword evidence="3" id="KW-1185">Reference proteome</keyword>
<reference evidence="2" key="2">
    <citation type="submission" date="2022-06" db="UniProtKB">
        <authorList>
            <consortium name="EnsemblPlants"/>
        </authorList>
    </citation>
    <scope>IDENTIFICATION</scope>
</reference>